<dbReference type="Pfam" id="PF17819">
    <property type="entry name" value="Tex55"/>
    <property type="match status" value="1"/>
</dbReference>
<name>A0A815FJY7_9BILA</name>
<dbReference type="AlphaFoldDB" id="A0A815FJY7"/>
<reference evidence="1" key="1">
    <citation type="submission" date="2021-02" db="EMBL/GenBank/DDBJ databases">
        <authorList>
            <person name="Nowell W R."/>
        </authorList>
    </citation>
    <scope>NUCLEOTIDE SEQUENCE</scope>
</reference>
<comment type="caution">
    <text evidence="1">The sequence shown here is derived from an EMBL/GenBank/DDBJ whole genome shotgun (WGS) entry which is preliminary data.</text>
</comment>
<organism evidence="1 2">
    <name type="scientific">Adineta steineri</name>
    <dbReference type="NCBI Taxonomy" id="433720"/>
    <lineage>
        <taxon>Eukaryota</taxon>
        <taxon>Metazoa</taxon>
        <taxon>Spiralia</taxon>
        <taxon>Gnathifera</taxon>
        <taxon>Rotifera</taxon>
        <taxon>Eurotatoria</taxon>
        <taxon>Bdelloidea</taxon>
        <taxon>Adinetida</taxon>
        <taxon>Adinetidae</taxon>
        <taxon>Adineta</taxon>
    </lineage>
</organism>
<dbReference type="Gene3D" id="1.20.890.10">
    <property type="entry name" value="cAMP-dependent protein kinase regulatory subunit, dimerization-anchoring domain"/>
    <property type="match status" value="1"/>
</dbReference>
<sequence length="126" mass="14690">MSFEEQSEVLNFQSMDNESFIVPKIPRFNLENLHPEAQRRLEMLGLITTNENGEKQDATDEEIDAVLHKTVPNENPDILADKYMMQHGIYQLFKKLSGKIVLTRPKDPIHFMIDELTNRMEDKSEV</sequence>
<keyword evidence="2" id="KW-1185">Reference proteome</keyword>
<accession>A0A815FJY7</accession>
<evidence type="ECO:0000313" key="2">
    <source>
        <dbReference type="Proteomes" id="UP000663832"/>
    </source>
</evidence>
<dbReference type="SUPFAM" id="SSF47391">
    <property type="entry name" value="Dimerization-anchoring domain of cAMP-dependent PK regulatory subunit"/>
    <property type="match status" value="1"/>
</dbReference>
<gene>
    <name evidence="1" type="ORF">QVE165_LOCUS32857</name>
</gene>
<proteinExistence type="predicted"/>
<dbReference type="InterPro" id="IPR040760">
    <property type="entry name" value="Tex55"/>
</dbReference>
<dbReference type="OrthoDB" id="522106at2759"/>
<protein>
    <submittedName>
        <fullName evidence="1">Uncharacterized protein</fullName>
    </submittedName>
</protein>
<dbReference type="EMBL" id="CAJNOM010000295">
    <property type="protein sequence ID" value="CAF1330412.1"/>
    <property type="molecule type" value="Genomic_DNA"/>
</dbReference>
<evidence type="ECO:0000313" key="1">
    <source>
        <dbReference type="EMBL" id="CAF1330412.1"/>
    </source>
</evidence>
<dbReference type="Proteomes" id="UP000663832">
    <property type="component" value="Unassembled WGS sequence"/>
</dbReference>